<evidence type="ECO:0008006" key="4">
    <source>
        <dbReference type="Google" id="ProtNLM"/>
    </source>
</evidence>
<proteinExistence type="predicted"/>
<evidence type="ECO:0000313" key="2">
    <source>
        <dbReference type="EMBL" id="KAJ7372993.1"/>
    </source>
</evidence>
<comment type="caution">
    <text evidence="2">The sequence shown here is derived from an EMBL/GenBank/DDBJ whole genome shotgun (WGS) entry which is preliminary data.</text>
</comment>
<name>A0A9W9Z0D8_9CNID</name>
<protein>
    <recommendedName>
        <fullName evidence="4">Transmembrane protein</fullName>
    </recommendedName>
</protein>
<dbReference type="Proteomes" id="UP001163046">
    <property type="component" value="Unassembled WGS sequence"/>
</dbReference>
<organism evidence="2 3">
    <name type="scientific">Desmophyllum pertusum</name>
    <dbReference type="NCBI Taxonomy" id="174260"/>
    <lineage>
        <taxon>Eukaryota</taxon>
        <taxon>Metazoa</taxon>
        <taxon>Cnidaria</taxon>
        <taxon>Anthozoa</taxon>
        <taxon>Hexacorallia</taxon>
        <taxon>Scleractinia</taxon>
        <taxon>Caryophylliina</taxon>
        <taxon>Caryophylliidae</taxon>
        <taxon>Desmophyllum</taxon>
    </lineage>
</organism>
<keyword evidence="1" id="KW-0812">Transmembrane</keyword>
<evidence type="ECO:0000313" key="3">
    <source>
        <dbReference type="Proteomes" id="UP001163046"/>
    </source>
</evidence>
<keyword evidence="1" id="KW-0472">Membrane</keyword>
<accession>A0A9W9Z0D8</accession>
<gene>
    <name evidence="2" type="ORF">OS493_015463</name>
</gene>
<dbReference type="EMBL" id="MU826833">
    <property type="protein sequence ID" value="KAJ7372993.1"/>
    <property type="molecule type" value="Genomic_DNA"/>
</dbReference>
<sequence>MVDLGLCGLVLSVFLFLAPSAIYLTYGLTCHGAENNQTQFCSNVTQETAVVLIAFGFVFLIFGTVTCLFALVVWRSTVNSEESGDNEIKENSSDLV</sequence>
<reference evidence="2" key="1">
    <citation type="submission" date="2023-01" db="EMBL/GenBank/DDBJ databases">
        <title>Genome assembly of the deep-sea coral Lophelia pertusa.</title>
        <authorList>
            <person name="Herrera S."/>
            <person name="Cordes E."/>
        </authorList>
    </citation>
    <scope>NUCLEOTIDE SEQUENCE</scope>
    <source>
        <strain evidence="2">USNM1676648</strain>
        <tissue evidence="2">Polyp</tissue>
    </source>
</reference>
<keyword evidence="3" id="KW-1185">Reference proteome</keyword>
<keyword evidence="1" id="KW-1133">Transmembrane helix</keyword>
<dbReference type="AlphaFoldDB" id="A0A9W9Z0D8"/>
<feature type="transmembrane region" description="Helical" evidence="1">
    <location>
        <begin position="51"/>
        <end position="74"/>
    </location>
</feature>
<evidence type="ECO:0000256" key="1">
    <source>
        <dbReference type="SAM" id="Phobius"/>
    </source>
</evidence>